<gene>
    <name evidence="2" type="ORF">H1D44_20675</name>
    <name evidence="3" type="ORF">HOP48_20780</name>
</gene>
<dbReference type="InterPro" id="IPR029045">
    <property type="entry name" value="ClpP/crotonase-like_dom_sf"/>
</dbReference>
<evidence type="ECO:0000313" key="2">
    <source>
        <dbReference type="EMBL" id="MBA2781281.1"/>
    </source>
</evidence>
<dbReference type="Pfam" id="PF16113">
    <property type="entry name" value="ECH_2"/>
    <property type="match status" value="1"/>
</dbReference>
<dbReference type="Gene3D" id="3.90.226.10">
    <property type="entry name" value="2-enoyl-CoA Hydratase, Chain A, domain 1"/>
    <property type="match status" value="1"/>
</dbReference>
<dbReference type="EMBL" id="JABFUB010000063">
    <property type="protein sequence ID" value="MCG6663944.1"/>
    <property type="molecule type" value="Genomic_DNA"/>
</dbReference>
<dbReference type="AlphaFoldDB" id="A0A7W0AFD7"/>
<feature type="domain" description="Enoyl-CoA hydratase/isomerase" evidence="1">
    <location>
        <begin position="38"/>
        <end position="173"/>
    </location>
</feature>
<evidence type="ECO:0000313" key="5">
    <source>
        <dbReference type="Proteomes" id="UP000814353"/>
    </source>
</evidence>
<dbReference type="PANTHER" id="PTHR43459:SF1">
    <property type="entry name" value="EG:BACN32G11.4 PROTEIN"/>
    <property type="match status" value="1"/>
</dbReference>
<dbReference type="EMBL" id="JACEFT010000081">
    <property type="protein sequence ID" value="MBA2781281.1"/>
    <property type="molecule type" value="Genomic_DNA"/>
</dbReference>
<organism evidence="2 4">
    <name type="scientific">Billgrantia kenyensis</name>
    <dbReference type="NCBI Taxonomy" id="321266"/>
    <lineage>
        <taxon>Bacteria</taxon>
        <taxon>Pseudomonadati</taxon>
        <taxon>Pseudomonadota</taxon>
        <taxon>Gammaproteobacteria</taxon>
        <taxon>Oceanospirillales</taxon>
        <taxon>Halomonadaceae</taxon>
        <taxon>Billgrantia</taxon>
    </lineage>
</organism>
<evidence type="ECO:0000313" key="3">
    <source>
        <dbReference type="EMBL" id="MCG6663944.1"/>
    </source>
</evidence>
<dbReference type="PANTHER" id="PTHR43459">
    <property type="entry name" value="ENOYL-COA HYDRATASE"/>
    <property type="match status" value="1"/>
</dbReference>
<dbReference type="SUPFAM" id="SSF52096">
    <property type="entry name" value="ClpP/crotonase"/>
    <property type="match status" value="1"/>
</dbReference>
<sequence>MNRIRHPFYLLPYTRSHHSSEGITELLAEVEAAIARGKPILFQGATEGRYFCSGFDLATLALLPEKELRRAFADFFRLGRVVFTAPVPVAVLAKGHAIGIGATLLLAADQALIAARAKLRFPETMLGLGLFADMAGVIGHRSTGRLAERMLMQAEPLTGMQAVTCGLADSLAEDSPGHPEDLFTGIAPGPSRLAWAQAKLLCRADVLHVPIEHQLDSFFVHWETSLAADMS</sequence>
<dbReference type="InterPro" id="IPR045004">
    <property type="entry name" value="ECH_dom"/>
</dbReference>
<proteinExistence type="predicted"/>
<protein>
    <submittedName>
        <fullName evidence="2">Enoyl-CoA hydratase/isomerase family protein</fullName>
    </submittedName>
</protein>
<keyword evidence="5" id="KW-1185">Reference proteome</keyword>
<keyword evidence="2" id="KW-0413">Isomerase</keyword>
<evidence type="ECO:0000313" key="4">
    <source>
        <dbReference type="Proteomes" id="UP000518091"/>
    </source>
</evidence>
<name>A0A7W0AFD7_9GAMM</name>
<reference evidence="2 4" key="2">
    <citation type="submission" date="2020-07" db="EMBL/GenBank/DDBJ databases">
        <title>Identification of Halomonas strains.</title>
        <authorList>
            <person name="Xiao Z."/>
            <person name="Shen J."/>
        </authorList>
    </citation>
    <scope>NUCLEOTIDE SEQUENCE [LARGE SCALE GENOMIC DNA]</scope>
    <source>
        <strain evidence="2 4">DSM 17331</strain>
    </source>
</reference>
<dbReference type="CDD" id="cd06558">
    <property type="entry name" value="crotonase-like"/>
    <property type="match status" value="1"/>
</dbReference>
<dbReference type="RefSeq" id="WP_181517148.1">
    <property type="nucleotide sequence ID" value="NZ_JABFUB010000063.1"/>
</dbReference>
<evidence type="ECO:0000259" key="1">
    <source>
        <dbReference type="Pfam" id="PF16113"/>
    </source>
</evidence>
<dbReference type="Proteomes" id="UP000814353">
    <property type="component" value="Unassembled WGS sequence"/>
</dbReference>
<reference evidence="3 5" key="1">
    <citation type="submission" date="2020-05" db="EMBL/GenBank/DDBJ databases">
        <title>Comparative genomic analysis of denitrifying bacteria from Halomonas genus.</title>
        <authorList>
            <person name="Wang L."/>
            <person name="Shao Z."/>
        </authorList>
    </citation>
    <scope>NUCLEOTIDE SEQUENCE [LARGE SCALE GENOMIC DNA]</scope>
    <source>
        <strain evidence="3 5">DSM 17331</strain>
    </source>
</reference>
<comment type="caution">
    <text evidence="2">The sequence shown here is derived from an EMBL/GenBank/DDBJ whole genome shotgun (WGS) entry which is preliminary data.</text>
</comment>
<dbReference type="GO" id="GO:0016853">
    <property type="term" value="F:isomerase activity"/>
    <property type="evidence" value="ECO:0007669"/>
    <property type="project" value="UniProtKB-KW"/>
</dbReference>
<accession>A0A7W0AFD7</accession>
<dbReference type="Proteomes" id="UP000518091">
    <property type="component" value="Unassembled WGS sequence"/>
</dbReference>